<accession>A0A934M562</accession>
<dbReference type="Pfam" id="PF25753">
    <property type="entry name" value="SF0329"/>
    <property type="match status" value="1"/>
</dbReference>
<comment type="caution">
    <text evidence="1">The sequence shown here is derived from an EMBL/GenBank/DDBJ whole genome shotgun (WGS) entry which is preliminary data.</text>
</comment>
<sequence>MAWNKMKQSLESFLCPALYGRVEYTATSYRYLSDKAGQCYIKVDKKKIFNMSDTSTLIRWYQTEQEIKNDSDIQIPINSEEIEMVRKGTNGAVPVDRLKVIARNRKISEYAKEMLSAQSALSKSNFNVVANRFLTMSIEESLESNDILLNILALVDRRVGKKRLLNMAEKMKLKHPIVQYFYELRLSTFDMGN</sequence>
<protein>
    <submittedName>
        <fullName evidence="1">Uncharacterized protein</fullName>
    </submittedName>
</protein>
<gene>
    <name evidence="1" type="ORF">I6U51_11285</name>
</gene>
<dbReference type="InterPro" id="IPR057955">
    <property type="entry name" value="SF0329-like"/>
</dbReference>
<proteinExistence type="predicted"/>
<dbReference type="Proteomes" id="UP000622687">
    <property type="component" value="Unassembled WGS sequence"/>
</dbReference>
<reference evidence="1" key="1">
    <citation type="submission" date="2020-12" db="EMBL/GenBank/DDBJ databases">
        <title>Clostridium thailandense sp. nov., a novel acetogenic bacterium isolated from peat land soil in Thailand.</title>
        <authorList>
            <person name="Chaikitkaew S."/>
            <person name="Birkeland N.K."/>
        </authorList>
    </citation>
    <scope>NUCLEOTIDE SEQUENCE</scope>
    <source>
        <strain evidence="1">DSM 17425</strain>
    </source>
</reference>
<organism evidence="1 2">
    <name type="scientific">Clostridium aciditolerans</name>
    <dbReference type="NCBI Taxonomy" id="339861"/>
    <lineage>
        <taxon>Bacteria</taxon>
        <taxon>Bacillati</taxon>
        <taxon>Bacillota</taxon>
        <taxon>Clostridia</taxon>
        <taxon>Eubacteriales</taxon>
        <taxon>Clostridiaceae</taxon>
        <taxon>Clostridium</taxon>
    </lineage>
</organism>
<evidence type="ECO:0000313" key="1">
    <source>
        <dbReference type="EMBL" id="MBI6873283.1"/>
    </source>
</evidence>
<dbReference type="RefSeq" id="WP_211142746.1">
    <property type="nucleotide sequence ID" value="NZ_JAEEGB010000013.1"/>
</dbReference>
<evidence type="ECO:0000313" key="2">
    <source>
        <dbReference type="Proteomes" id="UP000622687"/>
    </source>
</evidence>
<dbReference type="AlphaFoldDB" id="A0A934M562"/>
<keyword evidence="2" id="KW-1185">Reference proteome</keyword>
<name>A0A934M562_9CLOT</name>
<dbReference type="EMBL" id="JAEEGB010000013">
    <property type="protein sequence ID" value="MBI6873283.1"/>
    <property type="molecule type" value="Genomic_DNA"/>
</dbReference>